<comment type="caution">
    <text evidence="2">The sequence shown here is derived from an EMBL/GenBank/DDBJ whole genome shotgun (WGS) entry which is preliminary data.</text>
</comment>
<feature type="signal peptide" evidence="1">
    <location>
        <begin position="1"/>
        <end position="16"/>
    </location>
</feature>
<dbReference type="AlphaFoldDB" id="S8AWW2"/>
<keyword evidence="3" id="KW-1185">Reference proteome</keyword>
<gene>
    <name evidence="2" type="ORF">H072_522</name>
</gene>
<dbReference type="EMBL" id="AQGS01000014">
    <property type="protein sequence ID" value="EPS45481.1"/>
    <property type="molecule type" value="Genomic_DNA"/>
</dbReference>
<reference evidence="2 3" key="1">
    <citation type="journal article" date="2013" name="PLoS Genet.">
        <title>Genomic mechanisms accounting for the adaptation to parasitism in nematode-trapping fungi.</title>
        <authorList>
            <person name="Meerupati T."/>
            <person name="Andersson K.M."/>
            <person name="Friman E."/>
            <person name="Kumar D."/>
            <person name="Tunlid A."/>
            <person name="Ahren D."/>
        </authorList>
    </citation>
    <scope>NUCLEOTIDE SEQUENCE [LARGE SCALE GENOMIC DNA]</scope>
    <source>
        <strain evidence="2 3">CBS 200.50</strain>
    </source>
</reference>
<dbReference type="Proteomes" id="UP000015100">
    <property type="component" value="Unassembled WGS sequence"/>
</dbReference>
<feature type="chain" id="PRO_5004548792" evidence="1">
    <location>
        <begin position="17"/>
        <end position="281"/>
    </location>
</feature>
<evidence type="ECO:0000256" key="1">
    <source>
        <dbReference type="SAM" id="SignalP"/>
    </source>
</evidence>
<proteinExistence type="predicted"/>
<dbReference type="eggNOG" id="ENOG502SV45">
    <property type="taxonomic scope" value="Eukaryota"/>
</dbReference>
<accession>S8AWW2</accession>
<evidence type="ECO:0000313" key="3">
    <source>
        <dbReference type="Proteomes" id="UP000015100"/>
    </source>
</evidence>
<protein>
    <submittedName>
        <fullName evidence="2">Uncharacterized protein</fullName>
    </submittedName>
</protein>
<organism evidence="2 3">
    <name type="scientific">Dactylellina haptotyla (strain CBS 200.50)</name>
    <name type="common">Nematode-trapping fungus</name>
    <name type="synonym">Monacrosporium haptotylum</name>
    <dbReference type="NCBI Taxonomy" id="1284197"/>
    <lineage>
        <taxon>Eukaryota</taxon>
        <taxon>Fungi</taxon>
        <taxon>Dikarya</taxon>
        <taxon>Ascomycota</taxon>
        <taxon>Pezizomycotina</taxon>
        <taxon>Orbiliomycetes</taxon>
        <taxon>Orbiliales</taxon>
        <taxon>Orbiliaceae</taxon>
        <taxon>Dactylellina</taxon>
    </lineage>
</organism>
<dbReference type="HOGENOM" id="CLU_943395_0_0_1"/>
<dbReference type="OMA" id="DCHANNC"/>
<reference evidence="3" key="2">
    <citation type="submission" date="2013-04" db="EMBL/GenBank/DDBJ databases">
        <title>Genomic mechanisms accounting for the adaptation to parasitism in nematode-trapping fungi.</title>
        <authorList>
            <person name="Ahren D.G."/>
        </authorList>
    </citation>
    <scope>NUCLEOTIDE SEQUENCE [LARGE SCALE GENOMIC DNA]</scope>
    <source>
        <strain evidence="3">CBS 200.50</strain>
    </source>
</reference>
<name>S8AWW2_DACHA</name>
<evidence type="ECO:0000313" key="2">
    <source>
        <dbReference type="EMBL" id="EPS45481.1"/>
    </source>
</evidence>
<keyword evidence="1" id="KW-0732">Signal</keyword>
<sequence length="281" mass="30415">MRFLTTVLLAAGAVTAQTTLDCHANNCLRAVRATQFPTRALDCSSYFQATVTPATVTITQTAPRRVTVTETIPTVFTVLKTTRARQKRQATEIPTEIPTYATACTDASAYESACSCIGVTRTTLTLATPSTTITVTNTRTIKTYQPTATVRPFILYVDEVKNHYVSPASNGPDYIAVFTNRESKAQLFYIDPDTSILQAIGIGQCGTYWADDDADFLWLSGSQNAPAVCSVDDNDRLSCTSGHFTQIGQYADGYSLSMAVPGVDWDAYVGGPVSPKVIWKA</sequence>
<dbReference type="OrthoDB" id="5596743at2759"/>